<reference evidence="11 12" key="1">
    <citation type="submission" date="2023-09" db="EMBL/GenBank/DDBJ databases">
        <authorList>
            <person name="Golyshina O.V."/>
            <person name="Lunev E.A."/>
            <person name="Bargiela R."/>
            <person name="Gaines M.C."/>
            <person name="Daum B."/>
            <person name="Bale N.J."/>
            <person name="Koenen M."/>
            <person name="Sinninghe Damst J.S."/>
            <person name="Yakimov M."/>
            <person name="Golyshin P.N."/>
        </authorList>
    </citation>
    <scope>NUCLEOTIDE SEQUENCE [LARGE SCALE GENOMIC DNA]</scope>
    <source>
        <strain evidence="11 12">M1</strain>
    </source>
</reference>
<name>A0AAX4NFC9_9ARCH</name>
<keyword evidence="4" id="KW-1003">Cell membrane</keyword>
<dbReference type="PROSITE" id="PS50850">
    <property type="entry name" value="MFS"/>
    <property type="match status" value="1"/>
</dbReference>
<dbReference type="KEGG" id="omr:OXIME_000580"/>
<dbReference type="Proteomes" id="UP001451606">
    <property type="component" value="Chromosome"/>
</dbReference>
<dbReference type="PANTHER" id="PTHR43528">
    <property type="entry name" value="ALPHA-KETOGLUTARATE PERMEASE"/>
    <property type="match status" value="1"/>
</dbReference>
<dbReference type="InterPro" id="IPR005829">
    <property type="entry name" value="Sugar_transporter_CS"/>
</dbReference>
<keyword evidence="7 9" id="KW-1133">Transmembrane helix</keyword>
<dbReference type="Gene3D" id="1.20.1250.20">
    <property type="entry name" value="MFS general substrate transporter like domains"/>
    <property type="match status" value="2"/>
</dbReference>
<evidence type="ECO:0000256" key="4">
    <source>
        <dbReference type="ARBA" id="ARBA00022475"/>
    </source>
</evidence>
<dbReference type="PROSITE" id="PS00217">
    <property type="entry name" value="SUGAR_TRANSPORT_2"/>
    <property type="match status" value="1"/>
</dbReference>
<dbReference type="InterPro" id="IPR011701">
    <property type="entry name" value="MFS"/>
</dbReference>
<keyword evidence="8 9" id="KW-0472">Membrane</keyword>
<proteinExistence type="inferred from homology"/>
<protein>
    <submittedName>
        <fullName evidence="11">MFS transporter</fullName>
    </submittedName>
</protein>
<dbReference type="PANTHER" id="PTHR43528:SF1">
    <property type="entry name" value="ALPHA-KETOGLUTARATE PERMEASE"/>
    <property type="match status" value="1"/>
</dbReference>
<evidence type="ECO:0000256" key="9">
    <source>
        <dbReference type="SAM" id="Phobius"/>
    </source>
</evidence>
<comment type="subcellular location">
    <subcellularLocation>
        <location evidence="1">Cell membrane</location>
        <topology evidence="1">Multi-pass membrane protein</topology>
    </subcellularLocation>
</comment>
<feature type="transmembrane region" description="Helical" evidence="9">
    <location>
        <begin position="21"/>
        <end position="43"/>
    </location>
</feature>
<dbReference type="SUPFAM" id="SSF103473">
    <property type="entry name" value="MFS general substrate transporter"/>
    <property type="match status" value="1"/>
</dbReference>
<feature type="domain" description="Major facilitator superfamily (MFS) profile" evidence="10">
    <location>
        <begin position="13"/>
        <end position="423"/>
    </location>
</feature>
<sequence>MEVYGLKKSEWMQVLSSWSGWVMDGYVSITYALVAVTISKVLFPPIYLALIATVLGFIVSAIARLLGSVILGNFFGDKLGRKTMLTVTVFFFSIFSASIALIPSFTQIGVIAPAILYLALFLVGFFAGAEYGGGTALATESVPPERRGFVGAFVQSGFGVGYFIVSLVFFALSSFYGQAGFQDFGWRVLFATSIVPGALALVLRLFTKESRIFTEMQKEKKVEKIPVKNMIKEVPLTLTFVIMITAGLLFVNGATLSFYPIVMEKFESIPYSTVGLAIALINLISLFGVWMGGMLSNRLGGRRISMAIYSLAFLITTYPLIYFGLSSNLFTVVAAFSVQAFIEATIFATLPAFLAEKFSKRYRSTAVGFAYNAGGIAASFSTTIILIFVAFHFSLINVWSFIVIGASLLMVAGIIFSSETWSSKYSKKSDDKISL</sequence>
<evidence type="ECO:0000313" key="11">
    <source>
        <dbReference type="EMBL" id="WYY00028.1"/>
    </source>
</evidence>
<accession>A0AAX4NFC9</accession>
<dbReference type="InterPro" id="IPR036259">
    <property type="entry name" value="MFS_trans_sf"/>
</dbReference>
<evidence type="ECO:0000256" key="8">
    <source>
        <dbReference type="ARBA" id="ARBA00023136"/>
    </source>
</evidence>
<dbReference type="GO" id="GO:0005886">
    <property type="term" value="C:plasma membrane"/>
    <property type="evidence" value="ECO:0007669"/>
    <property type="project" value="UniProtKB-SubCell"/>
</dbReference>
<dbReference type="EMBL" id="CP133772">
    <property type="protein sequence ID" value="WYY00028.1"/>
    <property type="molecule type" value="Genomic_DNA"/>
</dbReference>
<evidence type="ECO:0000256" key="7">
    <source>
        <dbReference type="ARBA" id="ARBA00022989"/>
    </source>
</evidence>
<dbReference type="AlphaFoldDB" id="A0AAX4NFC9"/>
<evidence type="ECO:0000256" key="3">
    <source>
        <dbReference type="ARBA" id="ARBA00022448"/>
    </source>
</evidence>
<dbReference type="GO" id="GO:0015293">
    <property type="term" value="F:symporter activity"/>
    <property type="evidence" value="ECO:0007669"/>
    <property type="project" value="UniProtKB-KW"/>
</dbReference>
<feature type="transmembrane region" description="Helical" evidence="9">
    <location>
        <begin position="304"/>
        <end position="323"/>
    </location>
</feature>
<feature type="transmembrane region" description="Helical" evidence="9">
    <location>
        <begin position="271"/>
        <end position="292"/>
    </location>
</feature>
<evidence type="ECO:0000259" key="10">
    <source>
        <dbReference type="PROSITE" id="PS50850"/>
    </source>
</evidence>
<feature type="transmembrane region" description="Helical" evidence="9">
    <location>
        <begin position="149"/>
        <end position="172"/>
    </location>
</feature>
<keyword evidence="5 9" id="KW-0812">Transmembrane</keyword>
<dbReference type="Pfam" id="PF07690">
    <property type="entry name" value="MFS_1"/>
    <property type="match status" value="1"/>
</dbReference>
<feature type="transmembrane region" description="Helical" evidence="9">
    <location>
        <begin position="366"/>
        <end position="392"/>
    </location>
</feature>
<dbReference type="InterPro" id="IPR020846">
    <property type="entry name" value="MFS_dom"/>
</dbReference>
<feature type="transmembrane region" description="Helical" evidence="9">
    <location>
        <begin position="184"/>
        <end position="206"/>
    </location>
</feature>
<keyword evidence="6" id="KW-0769">Symport</keyword>
<keyword evidence="3" id="KW-0813">Transport</keyword>
<evidence type="ECO:0000256" key="2">
    <source>
        <dbReference type="ARBA" id="ARBA00008240"/>
    </source>
</evidence>
<evidence type="ECO:0000256" key="5">
    <source>
        <dbReference type="ARBA" id="ARBA00022692"/>
    </source>
</evidence>
<keyword evidence="12" id="KW-1185">Reference proteome</keyword>
<organism evidence="11 12">
    <name type="scientific">Oxyplasma meridianum</name>
    <dbReference type="NCBI Taxonomy" id="3073602"/>
    <lineage>
        <taxon>Archaea</taxon>
        <taxon>Methanobacteriati</taxon>
        <taxon>Thermoplasmatota</taxon>
        <taxon>Thermoplasmata</taxon>
        <taxon>Thermoplasmatales</taxon>
        <taxon>Thermoplasmataceae</taxon>
        <taxon>Oxyplasma</taxon>
    </lineage>
</organism>
<gene>
    <name evidence="11" type="ORF">OXIME_000580</name>
</gene>
<feature type="transmembrane region" description="Helical" evidence="9">
    <location>
        <begin position="49"/>
        <end position="71"/>
    </location>
</feature>
<feature type="transmembrane region" description="Helical" evidence="9">
    <location>
        <begin position="108"/>
        <end position="128"/>
    </location>
</feature>
<comment type="similarity">
    <text evidence="2">Belongs to the major facilitator superfamily. Metabolite:H+ Symporter (MHS) family (TC 2.A.1.6) family.</text>
</comment>
<feature type="transmembrane region" description="Helical" evidence="9">
    <location>
        <begin position="83"/>
        <end position="102"/>
    </location>
</feature>
<evidence type="ECO:0000256" key="1">
    <source>
        <dbReference type="ARBA" id="ARBA00004651"/>
    </source>
</evidence>
<feature type="transmembrane region" description="Helical" evidence="9">
    <location>
        <begin position="234"/>
        <end position="259"/>
    </location>
</feature>
<feature type="transmembrane region" description="Helical" evidence="9">
    <location>
        <begin position="329"/>
        <end position="354"/>
    </location>
</feature>
<evidence type="ECO:0000313" key="12">
    <source>
        <dbReference type="Proteomes" id="UP001451606"/>
    </source>
</evidence>
<dbReference type="InterPro" id="IPR051084">
    <property type="entry name" value="H+-coupled_symporters"/>
</dbReference>
<feature type="transmembrane region" description="Helical" evidence="9">
    <location>
        <begin position="398"/>
        <end position="418"/>
    </location>
</feature>
<evidence type="ECO:0000256" key="6">
    <source>
        <dbReference type="ARBA" id="ARBA00022847"/>
    </source>
</evidence>